<reference evidence="1 2" key="1">
    <citation type="journal article" date="2016" name="Nat. Commun.">
        <title>Thousands of microbial genomes shed light on interconnected biogeochemical processes in an aquifer system.</title>
        <authorList>
            <person name="Anantharaman K."/>
            <person name="Brown C.T."/>
            <person name="Hug L.A."/>
            <person name="Sharon I."/>
            <person name="Castelle C.J."/>
            <person name="Probst A.J."/>
            <person name="Thomas B.C."/>
            <person name="Singh A."/>
            <person name="Wilkins M.J."/>
            <person name="Karaoz U."/>
            <person name="Brodie E.L."/>
            <person name="Williams K.H."/>
            <person name="Hubbard S.S."/>
            <person name="Banfield J.F."/>
        </authorList>
    </citation>
    <scope>NUCLEOTIDE SEQUENCE [LARGE SCALE GENOMIC DNA]</scope>
</reference>
<evidence type="ECO:0000313" key="1">
    <source>
        <dbReference type="EMBL" id="OGZ63741.1"/>
    </source>
</evidence>
<organism evidence="1 2">
    <name type="scientific">Candidatus Staskawiczbacteria bacterium RIFCSPHIGHO2_01_FULL_39_25</name>
    <dbReference type="NCBI Taxonomy" id="1802202"/>
    <lineage>
        <taxon>Bacteria</taxon>
        <taxon>Candidatus Staskawicziibacteriota</taxon>
    </lineage>
</organism>
<proteinExistence type="predicted"/>
<accession>A0A1G2HNC8</accession>
<dbReference type="STRING" id="1802202.A2730_00410"/>
<protein>
    <submittedName>
        <fullName evidence="1">Uncharacterized protein</fullName>
    </submittedName>
</protein>
<dbReference type="Proteomes" id="UP000176855">
    <property type="component" value="Unassembled WGS sequence"/>
</dbReference>
<dbReference type="Gene3D" id="3.90.1640.10">
    <property type="entry name" value="inorganic pyrophosphatase (n-terminal core)"/>
    <property type="match status" value="1"/>
</dbReference>
<evidence type="ECO:0000313" key="2">
    <source>
        <dbReference type="Proteomes" id="UP000176855"/>
    </source>
</evidence>
<sequence>MSLEAKKLISEAKNICIIPSEPNESESTPSALALFYTLKELHKNVNLIIGDLPEKFNFLVPSLDFIGSPKNFVISIPRSVADISQIYYEKTEENLKVHLTVDNGRIKKDDISFYFENAKPDLVITLGIKDMQSYFTNQLDSFGFLLDVPIINIDTNFADSASRENKKFGAMNILENKSISEITLNLIVSLDEKIIDPSVSPNTAKQIAQCILTGLVVCYENFKSPNTSPEIFQLTAELIKKGAVHQQVIDNAYKATHKEVSFFYAIFQNLKTSENDGPAIALLDSNEFQNFGENEAKIATEKIKTIGIQNDLLVLWQSHASDPMVKGFLYSKKPEAIKKLSSSEDWQSPAARYTVKNDWVFLAAPGSDVHAVKEKIMRSLS</sequence>
<dbReference type="AlphaFoldDB" id="A0A1G2HNC8"/>
<gene>
    <name evidence="1" type="ORF">A2730_00410</name>
</gene>
<name>A0A1G2HNC8_9BACT</name>
<dbReference type="InterPro" id="IPR038763">
    <property type="entry name" value="DHH_sf"/>
</dbReference>
<comment type="caution">
    <text evidence="1">The sequence shown here is derived from an EMBL/GenBank/DDBJ whole genome shotgun (WGS) entry which is preliminary data.</text>
</comment>
<dbReference type="SUPFAM" id="SSF64182">
    <property type="entry name" value="DHH phosphoesterases"/>
    <property type="match status" value="1"/>
</dbReference>
<dbReference type="EMBL" id="MHOO01000011">
    <property type="protein sequence ID" value="OGZ63741.1"/>
    <property type="molecule type" value="Genomic_DNA"/>
</dbReference>